<evidence type="ECO:0000256" key="13">
    <source>
        <dbReference type="ARBA" id="ARBA00045085"/>
    </source>
</evidence>
<evidence type="ECO:0000256" key="8">
    <source>
        <dbReference type="ARBA" id="ARBA00022737"/>
    </source>
</evidence>
<keyword evidence="11 15" id="KW-0472">Membrane</keyword>
<dbReference type="EMBL" id="ML003346">
    <property type="protein sequence ID" value="RKP34132.1"/>
    <property type="molecule type" value="Genomic_DNA"/>
</dbReference>
<accession>A0A4P9ZNL1</accession>
<reference evidence="18" key="1">
    <citation type="journal article" date="2018" name="Nat. Microbiol.">
        <title>Leveraging single-cell genomics to expand the fungal tree of life.</title>
        <authorList>
            <person name="Ahrendt S.R."/>
            <person name="Quandt C.A."/>
            <person name="Ciobanu D."/>
            <person name="Clum A."/>
            <person name="Salamov A."/>
            <person name="Andreopoulos B."/>
            <person name="Cheng J.F."/>
            <person name="Woyke T."/>
            <person name="Pelin A."/>
            <person name="Henrissat B."/>
            <person name="Reynolds N.K."/>
            <person name="Benny G.L."/>
            <person name="Smith M.E."/>
            <person name="James T.Y."/>
            <person name="Grigoriev I.V."/>
        </authorList>
    </citation>
    <scope>NUCLEOTIDE SEQUENCE [LARGE SCALE GENOMIC DNA]</scope>
    <source>
        <strain evidence="18">RSA 468</strain>
    </source>
</reference>
<evidence type="ECO:0000256" key="10">
    <source>
        <dbReference type="ARBA" id="ARBA00022989"/>
    </source>
</evidence>
<keyword evidence="18" id="KW-1185">Reference proteome</keyword>
<comment type="catalytic activity">
    <reaction evidence="13 15">
        <text>a di-trans,poly-cis-dolichyl beta-D-mannosyl phosphate + L-threonyl-[protein] = 3-O-(alpha-D-mannosyl)-L-threonyl-[protein] + a di-trans,poly-cis-dolichyl phosphate + H(+)</text>
        <dbReference type="Rhea" id="RHEA:53396"/>
        <dbReference type="Rhea" id="RHEA-COMP:11060"/>
        <dbReference type="Rhea" id="RHEA-COMP:13547"/>
        <dbReference type="Rhea" id="RHEA-COMP:19498"/>
        <dbReference type="Rhea" id="RHEA-COMP:19501"/>
        <dbReference type="ChEBI" id="CHEBI:15378"/>
        <dbReference type="ChEBI" id="CHEBI:30013"/>
        <dbReference type="ChEBI" id="CHEBI:57683"/>
        <dbReference type="ChEBI" id="CHEBI:58211"/>
        <dbReference type="ChEBI" id="CHEBI:137323"/>
        <dbReference type="EC" id="2.4.1.109"/>
    </reaction>
</comment>
<feature type="transmembrane region" description="Helical" evidence="15">
    <location>
        <begin position="290"/>
        <end position="308"/>
    </location>
</feature>
<evidence type="ECO:0000256" key="4">
    <source>
        <dbReference type="ARBA" id="ARBA00012839"/>
    </source>
</evidence>
<feature type="transmembrane region" description="Helical" evidence="15">
    <location>
        <begin position="711"/>
        <end position="733"/>
    </location>
</feature>
<evidence type="ECO:0000256" key="9">
    <source>
        <dbReference type="ARBA" id="ARBA00022824"/>
    </source>
</evidence>
<dbReference type="SUPFAM" id="SSF82109">
    <property type="entry name" value="MIR domain"/>
    <property type="match status" value="1"/>
</dbReference>
<comment type="similarity">
    <text evidence="3 15">Belongs to the glycosyltransferase 39 family.</text>
</comment>
<evidence type="ECO:0000256" key="15">
    <source>
        <dbReference type="RuleBase" id="RU367007"/>
    </source>
</evidence>
<feature type="transmembrane region" description="Helical" evidence="15">
    <location>
        <begin position="205"/>
        <end position="225"/>
    </location>
</feature>
<dbReference type="GO" id="GO:0005789">
    <property type="term" value="C:endoplasmic reticulum membrane"/>
    <property type="evidence" value="ECO:0007669"/>
    <property type="project" value="UniProtKB-SubCell"/>
</dbReference>
<feature type="domain" description="MIR" evidence="16">
    <location>
        <begin position="411"/>
        <end position="470"/>
    </location>
</feature>
<dbReference type="Pfam" id="PF16192">
    <property type="entry name" value="PMT_4TMC"/>
    <property type="match status" value="1"/>
</dbReference>
<keyword evidence="5 15" id="KW-0328">Glycosyltransferase</keyword>
<evidence type="ECO:0000256" key="3">
    <source>
        <dbReference type="ARBA" id="ARBA00007222"/>
    </source>
</evidence>
<feature type="transmembrane region" description="Helical" evidence="15">
    <location>
        <begin position="611"/>
        <end position="633"/>
    </location>
</feature>
<evidence type="ECO:0000256" key="2">
    <source>
        <dbReference type="ARBA" id="ARBA00004922"/>
    </source>
</evidence>
<evidence type="ECO:0000256" key="12">
    <source>
        <dbReference type="ARBA" id="ARBA00023180"/>
    </source>
</evidence>
<dbReference type="Gene3D" id="2.80.10.50">
    <property type="match status" value="1"/>
</dbReference>
<dbReference type="InterPro" id="IPR016093">
    <property type="entry name" value="MIR_motif"/>
</dbReference>
<feature type="transmembrane region" description="Helical" evidence="15">
    <location>
        <begin position="156"/>
        <end position="175"/>
    </location>
</feature>
<organism evidence="17 18">
    <name type="scientific">Dimargaris cristalligena</name>
    <dbReference type="NCBI Taxonomy" id="215637"/>
    <lineage>
        <taxon>Eukaryota</taxon>
        <taxon>Fungi</taxon>
        <taxon>Fungi incertae sedis</taxon>
        <taxon>Zoopagomycota</taxon>
        <taxon>Kickxellomycotina</taxon>
        <taxon>Dimargaritomycetes</taxon>
        <taxon>Dimargaritales</taxon>
        <taxon>Dimargaritaceae</taxon>
        <taxon>Dimargaris</taxon>
    </lineage>
</organism>
<comment type="function">
    <text evidence="15">Transfers mannose from Dol-P-mannose to Ser or Thr residues on proteins.</text>
</comment>
<dbReference type="STRING" id="215637.A0A4P9ZNL1"/>
<dbReference type="SMART" id="SM00472">
    <property type="entry name" value="MIR"/>
    <property type="match status" value="3"/>
</dbReference>
<keyword evidence="6 15" id="KW-0808">Transferase</keyword>
<evidence type="ECO:0000313" key="17">
    <source>
        <dbReference type="EMBL" id="RKP34132.1"/>
    </source>
</evidence>
<dbReference type="PANTHER" id="PTHR10050">
    <property type="entry name" value="DOLICHYL-PHOSPHATE-MANNOSE--PROTEIN MANNOSYLTRANSFERASE"/>
    <property type="match status" value="1"/>
</dbReference>
<feature type="transmembrane region" description="Helical" evidence="15">
    <location>
        <begin position="259"/>
        <end position="278"/>
    </location>
</feature>
<dbReference type="AlphaFoldDB" id="A0A4P9ZNL1"/>
<keyword evidence="8" id="KW-0677">Repeat</keyword>
<keyword evidence="10 15" id="KW-1133">Transmembrane helix</keyword>
<dbReference type="Proteomes" id="UP000268162">
    <property type="component" value="Unassembled WGS sequence"/>
</dbReference>
<dbReference type="UniPathway" id="UPA00378"/>
<comment type="pathway">
    <text evidence="2 15">Protein modification; protein glycosylation.</text>
</comment>
<name>A0A4P9ZNL1_9FUNG</name>
<keyword evidence="12" id="KW-0325">Glycoprotein</keyword>
<evidence type="ECO:0000256" key="1">
    <source>
        <dbReference type="ARBA" id="ARBA00004477"/>
    </source>
</evidence>
<protein>
    <recommendedName>
        <fullName evidence="4 15">Dolichyl-phosphate-mannose--protein mannosyltransferase</fullName>
        <ecNumber evidence="4 15">2.4.1.109</ecNumber>
    </recommendedName>
</protein>
<sequence length="762" mass="84919">MATPSKKHGSSKVVATVEETTVLTTATATTTSTTTTTTTTTTIAAGKDAKTRPVLAGTPSGFLAAADARAMAGVTLLALLVRGFYLSHPHQAVFDEIPTGDYISQYIKGTFFLDIDPPFGKLLLAGVARLFGYDGQFDFSNIGATYLGHSVPFVELRLFSVLLGALLAPIAYATIKAANLSSTAALLASLMVAFDHALITESRYIVLDPILLFLAGATLMAYTIFRRYDEHAFTGGWWSWLGVTGTFLALTISTKRSGLFLLGTLVTATLGEFYRLLGDRRVGLCQLGRHVLARAVAYVAIPALVYLACYEAHFRLLHQHTHSAQMMSVEYRSTLSNGTTITPTMPQEVSFGSEVSIQHADSHSYLHSHEHYYPGGSHQQQVTVYQHDDIFNTWRVERFQQTETPYDQQPPLPIYNGERIRLLHKMTNCRLHSHEHKAPMTENEHHKEVSAYGFPNFPGDSNDDWIIEVVDYDRRVPQAKRQIMALHTYFRLRHANLGCYLSSHNAVLPSWGFGQGEVTCIRDGNPKNLVWRITAHHHPTMPADAPVATVATPSFWSKLRETHKAMASVSRNLADKIHPEGSRPSAWWPLLRKGVTLVESPLYAIRVLGNLPIWLCSSLSVLVWCLLQLVLVLRDQRGYKDTWHGYRLPIMNMGGLLAIGWIAHFVPYFTMERPLFLNEYLPGFYYSLLLSCVLLDTAFRSLNALSSHLSHALLTVLALAMVATFWLLSPWIYGLPVSASYCERARLLSFWKWDCPAATESA</sequence>
<dbReference type="InterPro" id="IPR027005">
    <property type="entry name" value="PMT-like"/>
</dbReference>
<feature type="transmembrane region" description="Helical" evidence="15">
    <location>
        <begin position="683"/>
        <end position="699"/>
    </location>
</feature>
<feature type="transmembrane region" description="Helical" evidence="15">
    <location>
        <begin position="645"/>
        <end position="663"/>
    </location>
</feature>
<feature type="domain" description="MIR" evidence="16">
    <location>
        <begin position="481"/>
        <end position="536"/>
    </location>
</feature>
<dbReference type="PANTHER" id="PTHR10050:SF50">
    <property type="entry name" value="DOLICHYL-PHOSPHATE-MANNOSE--PROTEIN MANNOSYLTRANSFERASE 1-RELATED"/>
    <property type="match status" value="1"/>
</dbReference>
<dbReference type="InterPro" id="IPR003342">
    <property type="entry name" value="ArnT-like_N"/>
</dbReference>
<evidence type="ECO:0000256" key="6">
    <source>
        <dbReference type="ARBA" id="ARBA00022679"/>
    </source>
</evidence>
<feature type="domain" description="MIR" evidence="16">
    <location>
        <begin position="346"/>
        <end position="399"/>
    </location>
</feature>
<dbReference type="Pfam" id="PF02366">
    <property type="entry name" value="PMT"/>
    <property type="match status" value="1"/>
</dbReference>
<dbReference type="EC" id="2.4.1.109" evidence="4 15"/>
<proteinExistence type="inferred from homology"/>
<dbReference type="InterPro" id="IPR036300">
    <property type="entry name" value="MIR_dom_sf"/>
</dbReference>
<evidence type="ECO:0000256" key="14">
    <source>
        <dbReference type="ARBA" id="ARBA00045102"/>
    </source>
</evidence>
<evidence type="ECO:0000313" key="18">
    <source>
        <dbReference type="Proteomes" id="UP000268162"/>
    </source>
</evidence>
<evidence type="ECO:0000256" key="11">
    <source>
        <dbReference type="ARBA" id="ARBA00023136"/>
    </source>
</evidence>
<keyword evidence="7 15" id="KW-0812">Transmembrane</keyword>
<evidence type="ECO:0000259" key="16">
    <source>
        <dbReference type="PROSITE" id="PS50919"/>
    </source>
</evidence>
<feature type="transmembrane region" description="Helical" evidence="15">
    <location>
        <begin position="237"/>
        <end position="253"/>
    </location>
</feature>
<keyword evidence="9 15" id="KW-0256">Endoplasmic reticulum</keyword>
<evidence type="ECO:0000256" key="7">
    <source>
        <dbReference type="ARBA" id="ARBA00022692"/>
    </source>
</evidence>
<dbReference type="GO" id="GO:0004169">
    <property type="term" value="F:dolichyl-phosphate-mannose-protein mannosyltransferase activity"/>
    <property type="evidence" value="ECO:0007669"/>
    <property type="project" value="UniProtKB-UniRule"/>
</dbReference>
<comment type="catalytic activity">
    <reaction evidence="14 15">
        <text>a di-trans,poly-cis-dolichyl beta-D-mannosyl phosphate + L-seryl-[protein] = 3-O-(alpha-D-mannosyl)-L-seryl-[protein] + a di-trans,poly-cis-dolichyl phosphate + H(+)</text>
        <dbReference type="Rhea" id="RHEA:17377"/>
        <dbReference type="Rhea" id="RHEA-COMP:9863"/>
        <dbReference type="Rhea" id="RHEA-COMP:13546"/>
        <dbReference type="Rhea" id="RHEA-COMP:19498"/>
        <dbReference type="Rhea" id="RHEA-COMP:19501"/>
        <dbReference type="ChEBI" id="CHEBI:15378"/>
        <dbReference type="ChEBI" id="CHEBI:29999"/>
        <dbReference type="ChEBI" id="CHEBI:57683"/>
        <dbReference type="ChEBI" id="CHEBI:58211"/>
        <dbReference type="ChEBI" id="CHEBI:137321"/>
        <dbReference type="EC" id="2.4.1.109"/>
    </reaction>
</comment>
<dbReference type="PROSITE" id="PS50919">
    <property type="entry name" value="MIR"/>
    <property type="match status" value="3"/>
</dbReference>
<evidence type="ECO:0000256" key="5">
    <source>
        <dbReference type="ARBA" id="ARBA00022676"/>
    </source>
</evidence>
<gene>
    <name evidence="17" type="ORF">BJ085DRAFT_21776</name>
</gene>
<comment type="subcellular location">
    <subcellularLocation>
        <location evidence="1 15">Endoplasmic reticulum membrane</location>
        <topology evidence="1 15">Multi-pass membrane protein</topology>
    </subcellularLocation>
</comment>
<dbReference type="Pfam" id="PF02815">
    <property type="entry name" value="MIR"/>
    <property type="match status" value="1"/>
</dbReference>
<dbReference type="InterPro" id="IPR032421">
    <property type="entry name" value="PMT_4TMC"/>
</dbReference>